<feature type="transmembrane region" description="Helical" evidence="1">
    <location>
        <begin position="77"/>
        <end position="98"/>
    </location>
</feature>
<reference evidence="2 3" key="1">
    <citation type="journal article" date="2008" name="Appl. Environ. Microbiol.">
        <title>Hydrogenomics of the extremely thermophilic bacterium Caldicellulosiruptor saccharolyticus.</title>
        <authorList>
            <person name="van de Werken H.J."/>
            <person name="Verhaart M.R."/>
            <person name="VanFossen A.L."/>
            <person name="Willquist K."/>
            <person name="Lewis D.L."/>
            <person name="Nichols J.D."/>
            <person name="Goorissen H.P."/>
            <person name="Mongodin E.F."/>
            <person name="Nelson K.E."/>
            <person name="van Niel E.W."/>
            <person name="Stams A.J."/>
            <person name="Ward D.E."/>
            <person name="de Vos W.M."/>
            <person name="van der Oost J."/>
            <person name="Kelly R.M."/>
            <person name="Kengen S.W."/>
        </authorList>
    </citation>
    <scope>NUCLEOTIDE SEQUENCE [LARGE SCALE GENOMIC DNA]</scope>
    <source>
        <strain evidence="3">ATCC 43494 / DSM 8903 / Tp8T 6331</strain>
    </source>
</reference>
<name>A4XFV0_CALS8</name>
<dbReference type="HOGENOM" id="CLU_1479463_0_0_9"/>
<keyword evidence="1" id="KW-1133">Transmembrane helix</keyword>
<keyword evidence="1" id="KW-0812">Transmembrane</keyword>
<dbReference type="AlphaFoldDB" id="A4XFV0"/>
<feature type="transmembrane region" description="Helical" evidence="1">
    <location>
        <begin position="160"/>
        <end position="181"/>
    </location>
</feature>
<keyword evidence="1" id="KW-0472">Membrane</keyword>
<evidence type="ECO:0000313" key="2">
    <source>
        <dbReference type="EMBL" id="ABP65785.2"/>
    </source>
</evidence>
<feature type="transmembrane region" description="Helical" evidence="1">
    <location>
        <begin position="39"/>
        <end position="57"/>
    </location>
</feature>
<dbReference type="Proteomes" id="UP000000256">
    <property type="component" value="Chromosome"/>
</dbReference>
<proteinExistence type="predicted"/>
<keyword evidence="3" id="KW-1185">Reference proteome</keyword>
<organism evidence="2 3">
    <name type="scientific">Caldicellulosiruptor saccharolyticus (strain ATCC 43494 / DSM 8903 / Tp8T 6331)</name>
    <dbReference type="NCBI Taxonomy" id="351627"/>
    <lineage>
        <taxon>Bacteria</taxon>
        <taxon>Bacillati</taxon>
        <taxon>Bacillota</taxon>
        <taxon>Bacillota incertae sedis</taxon>
        <taxon>Caldicellulosiruptorales</taxon>
        <taxon>Caldicellulosiruptoraceae</taxon>
        <taxon>Caldicellulosiruptor</taxon>
    </lineage>
</organism>
<gene>
    <name evidence="2" type="ordered locus">Csac_0132</name>
</gene>
<feature type="transmembrane region" description="Helical" evidence="1">
    <location>
        <begin position="135"/>
        <end position="154"/>
    </location>
</feature>
<feature type="transmembrane region" description="Helical" evidence="1">
    <location>
        <begin position="7"/>
        <end position="27"/>
    </location>
</feature>
<dbReference type="OrthoDB" id="1716382at2"/>
<feature type="transmembrane region" description="Helical" evidence="1">
    <location>
        <begin position="104"/>
        <end position="123"/>
    </location>
</feature>
<evidence type="ECO:0000256" key="1">
    <source>
        <dbReference type="SAM" id="Phobius"/>
    </source>
</evidence>
<dbReference type="STRING" id="351627.Csac_0132"/>
<protein>
    <submittedName>
        <fullName evidence="2">Uncharacterized protein</fullName>
    </submittedName>
</protein>
<dbReference type="EMBL" id="CP000679">
    <property type="protein sequence ID" value="ABP65785.2"/>
    <property type="molecule type" value="Genomic_DNA"/>
</dbReference>
<accession>A4XFV0</accession>
<dbReference type="KEGG" id="csc:Csac_0132"/>
<evidence type="ECO:0000313" key="3">
    <source>
        <dbReference type="Proteomes" id="UP000000256"/>
    </source>
</evidence>
<sequence length="182" mass="21183">MENKKSYFSWIAAGCITSTLIVYAVNYLKEFSYFKENPLNRIIQLSIVVGIAVGAIIDAKCTENSDRIYLRILLNNFLLFFTFFFLPLNIGLFVLKIIPSIKDLVVFVLFEIIFTYSVLRSNYLYILKFKKYKNYGKIVILFGLLIGISAGIIFPEIEGMYRYLLMFVFATIFFEVLNFILK</sequence>